<accession>A0AAI9EP55</accession>
<feature type="transmembrane region" description="Helical" evidence="1">
    <location>
        <begin position="149"/>
        <end position="169"/>
    </location>
</feature>
<evidence type="ECO:0000256" key="1">
    <source>
        <dbReference type="SAM" id="Phobius"/>
    </source>
</evidence>
<keyword evidence="3" id="KW-0808">Transferase</keyword>
<keyword evidence="1" id="KW-0472">Membrane</keyword>
<reference evidence="3 4" key="1">
    <citation type="submission" date="2015-03" db="EMBL/GenBank/DDBJ databases">
        <authorList>
            <consortium name="Pathogen Informatics"/>
            <person name="Murphy D."/>
        </authorList>
    </citation>
    <scope>NUCLEOTIDE SEQUENCE [LARGE SCALE GENOMIC DNA]</scope>
    <source>
        <strain evidence="3 4">3400/83</strain>
    </source>
</reference>
<feature type="domain" description="DUF7024" evidence="2">
    <location>
        <begin position="626"/>
        <end position="761"/>
    </location>
</feature>
<comment type="caution">
    <text evidence="3">The sequence shown here is derived from an EMBL/GenBank/DDBJ whole genome shotgun (WGS) entry which is preliminary data.</text>
</comment>
<proteinExistence type="predicted"/>
<feature type="transmembrane region" description="Helical" evidence="1">
    <location>
        <begin position="121"/>
        <end position="142"/>
    </location>
</feature>
<evidence type="ECO:0000259" key="2">
    <source>
        <dbReference type="Pfam" id="PF22895"/>
    </source>
</evidence>
<dbReference type="AlphaFoldDB" id="A0AAI9EP55"/>
<dbReference type="Pfam" id="PF22895">
    <property type="entry name" value="DUF7024"/>
    <property type="match status" value="1"/>
</dbReference>
<feature type="transmembrane region" description="Helical" evidence="1">
    <location>
        <begin position="368"/>
        <end position="393"/>
    </location>
</feature>
<feature type="transmembrane region" description="Helical" evidence="1">
    <location>
        <begin position="175"/>
        <end position="194"/>
    </location>
</feature>
<evidence type="ECO:0000313" key="4">
    <source>
        <dbReference type="Proteomes" id="UP000046784"/>
    </source>
</evidence>
<sequence length="762" mass="84437">MKSLIKPSAHSETEMSAYPTWRATFAADWKLIIIGTIATFFLASIFMSGLPDGLIPNLTTPYAYSDDGLFHAWMAQRVTEGWLFDNVRSGYPFGSSFRDFPGSDSGAHLLIKVFALMSGGWVGGVNLFFLFGFASCFVATYVTARAFSLNRSFAVAMSVLYAFASFHFFRLGHLFYTWYFVAPLFFYLALDIYLTREPTGRTGLKSTLRKLVASAVGMLVLASFGVYYALFGVIILATAGVMNAIKTRSSHGAKKAALLISATILGVMLNIAPNVLGTYKDGPNPEMAQRSIVESEVYGLKMMQLLMPRADHRISQFREIAQKYQQTPLVNENATASLGIIGAAGFMMALFYLIFIPARTGSDDRLRLLAVTTFVLFLFATVGGLGSLFAMVISPLIRGWNRDSIFIACGALLFFFISLQLLLQKKAPRLANQSVAIAVVLLFVGMYDQTLPIRKNYNSPVKAWFDNDRDFVQSIEKALPAGGAVYQLPYIGFPETPIMHRLRSYQMMAGVLHSKDLHWSYGGTKGRPGDLFYRALAKEPMSHQIEVIRKLGFDGIYIDRRGYADNGEAIIKELSQLLQQPPLLQSDNKELVFYKLDNSAHPDLASLTAKQIQREAGYIADALGPRYSADLMSGIDFTRASWPDFIDDAQGLYGLEPWGRWSSQQAVFKFTDPLPQKFSLILNARAFGAQDHEPTLVRIGSREYRIPLTAGFSEIRLDVDLAGESADSITFIPPKAISPKQLTGSSDSRILGIGFVSMRIIQ</sequence>
<gene>
    <name evidence="3" type="ORF">ERS008524_02011</name>
</gene>
<feature type="transmembrane region" description="Helical" evidence="1">
    <location>
        <begin position="257"/>
        <end position="276"/>
    </location>
</feature>
<dbReference type="Proteomes" id="UP000046784">
    <property type="component" value="Unassembled WGS sequence"/>
</dbReference>
<dbReference type="InterPro" id="IPR054288">
    <property type="entry name" value="DUF7024"/>
</dbReference>
<evidence type="ECO:0000313" key="3">
    <source>
        <dbReference type="EMBL" id="CFQ99851.1"/>
    </source>
</evidence>
<feature type="transmembrane region" description="Helical" evidence="1">
    <location>
        <begin position="405"/>
        <end position="423"/>
    </location>
</feature>
<feature type="transmembrane region" description="Helical" evidence="1">
    <location>
        <begin position="430"/>
        <end position="447"/>
    </location>
</feature>
<organism evidence="3 4">
    <name type="scientific">Yersinia frederiksenii</name>
    <dbReference type="NCBI Taxonomy" id="29484"/>
    <lineage>
        <taxon>Bacteria</taxon>
        <taxon>Pseudomonadati</taxon>
        <taxon>Pseudomonadota</taxon>
        <taxon>Gammaproteobacteria</taxon>
        <taxon>Enterobacterales</taxon>
        <taxon>Yersiniaceae</taxon>
        <taxon>Yersinia</taxon>
    </lineage>
</organism>
<feature type="transmembrane region" description="Helical" evidence="1">
    <location>
        <begin position="334"/>
        <end position="356"/>
    </location>
</feature>
<keyword evidence="1" id="KW-0812">Transmembrane</keyword>
<feature type="transmembrane region" description="Helical" evidence="1">
    <location>
        <begin position="31"/>
        <end position="50"/>
    </location>
</feature>
<dbReference type="EMBL" id="CGCB01000010">
    <property type="protein sequence ID" value="CFQ99851.1"/>
    <property type="molecule type" value="Genomic_DNA"/>
</dbReference>
<keyword evidence="1" id="KW-1133">Transmembrane helix</keyword>
<dbReference type="GO" id="GO:0016740">
    <property type="term" value="F:transferase activity"/>
    <property type="evidence" value="ECO:0007669"/>
    <property type="project" value="UniProtKB-KW"/>
</dbReference>
<protein>
    <submittedName>
        <fullName evidence="3">Phosphoglycerol transferase I</fullName>
    </submittedName>
</protein>
<name>A0AAI9EP55_YERFR</name>